<dbReference type="Gene3D" id="3.90.550.10">
    <property type="entry name" value="Spore Coat Polysaccharide Biosynthesis Protein SpsA, Chain A"/>
    <property type="match status" value="1"/>
</dbReference>
<dbReference type="Proteomes" id="UP001500456">
    <property type="component" value="Unassembled WGS sequence"/>
</dbReference>
<evidence type="ECO:0000259" key="1">
    <source>
        <dbReference type="Pfam" id="PF00483"/>
    </source>
</evidence>
<proteinExistence type="predicted"/>
<accession>A0ABP7T2W5</accession>
<evidence type="ECO:0000313" key="2">
    <source>
        <dbReference type="EMBL" id="GAA4020294.1"/>
    </source>
</evidence>
<comment type="caution">
    <text evidence="2">The sequence shown here is derived from an EMBL/GenBank/DDBJ whole genome shotgun (WGS) entry which is preliminary data.</text>
</comment>
<sequence length="72" mass="7575">MKTLVLCGGAGTRLRPATHTSAKRLVPVADKPVPLHGLVSLIGHDVEVTPAPRTSAMHRLLPGVHSRAQIPS</sequence>
<dbReference type="SUPFAM" id="SSF53448">
    <property type="entry name" value="Nucleotide-diphospho-sugar transferases"/>
    <property type="match status" value="1"/>
</dbReference>
<dbReference type="InterPro" id="IPR005835">
    <property type="entry name" value="NTP_transferase_dom"/>
</dbReference>
<dbReference type="InterPro" id="IPR029044">
    <property type="entry name" value="Nucleotide-diphossugar_trans"/>
</dbReference>
<gene>
    <name evidence="2" type="ORF">GCM10022232_76060</name>
</gene>
<keyword evidence="3" id="KW-1185">Reference proteome</keyword>
<dbReference type="Pfam" id="PF00483">
    <property type="entry name" value="NTP_transferase"/>
    <property type="match status" value="1"/>
</dbReference>
<reference evidence="3" key="1">
    <citation type="journal article" date="2019" name="Int. J. Syst. Evol. Microbiol.">
        <title>The Global Catalogue of Microorganisms (GCM) 10K type strain sequencing project: providing services to taxonomists for standard genome sequencing and annotation.</title>
        <authorList>
            <consortium name="The Broad Institute Genomics Platform"/>
            <consortium name="The Broad Institute Genome Sequencing Center for Infectious Disease"/>
            <person name="Wu L."/>
            <person name="Ma J."/>
        </authorList>
    </citation>
    <scope>NUCLEOTIDE SEQUENCE [LARGE SCALE GENOMIC DNA]</scope>
    <source>
        <strain evidence="3">JCM 16924</strain>
    </source>
</reference>
<organism evidence="2 3">
    <name type="scientific">Streptomyces plumbiresistens</name>
    <dbReference type="NCBI Taxonomy" id="511811"/>
    <lineage>
        <taxon>Bacteria</taxon>
        <taxon>Bacillati</taxon>
        <taxon>Actinomycetota</taxon>
        <taxon>Actinomycetes</taxon>
        <taxon>Kitasatosporales</taxon>
        <taxon>Streptomycetaceae</taxon>
        <taxon>Streptomyces</taxon>
    </lineage>
</organism>
<dbReference type="EMBL" id="BAAAZX010000030">
    <property type="protein sequence ID" value="GAA4020294.1"/>
    <property type="molecule type" value="Genomic_DNA"/>
</dbReference>
<name>A0ABP7T2W5_9ACTN</name>
<evidence type="ECO:0000313" key="3">
    <source>
        <dbReference type="Proteomes" id="UP001500456"/>
    </source>
</evidence>
<protein>
    <recommendedName>
        <fullName evidence="1">Nucleotidyl transferase domain-containing protein</fullName>
    </recommendedName>
</protein>
<feature type="domain" description="Nucleotidyl transferase" evidence="1">
    <location>
        <begin position="2"/>
        <end position="47"/>
    </location>
</feature>